<sequence length="129" mass="15300">MAKIRKQYRLSKRYHTCTCDEHEFVIDWSSTELVDINFDTPELYIPEGRTMWFVSTCKTCHNKILHGRRLCDPRITGKRLILEAVRTASINLPLRKQSGLPRRIKALWEKYNSSLYHHEIQTCFAHHCP</sequence>
<reference evidence="2" key="1">
    <citation type="submission" date="2016-06" db="EMBL/GenBank/DDBJ databases">
        <title>Draft genome sequence of Desulfoplanes formicivorans strain Pf12B.</title>
        <authorList>
            <person name="Watanabe M."/>
            <person name="Kojima H."/>
            <person name="Fukui M."/>
        </authorList>
    </citation>
    <scope>NUCLEOTIDE SEQUENCE [LARGE SCALE GENOMIC DNA]</scope>
    <source>
        <strain evidence="2">Pf12B</strain>
    </source>
</reference>
<dbReference type="EMBL" id="BDFE01000016">
    <property type="protein sequence ID" value="GAU09035.1"/>
    <property type="molecule type" value="Genomic_DNA"/>
</dbReference>
<proteinExistence type="predicted"/>
<gene>
    <name evidence="1" type="ORF">DPF_1755</name>
</gene>
<dbReference type="STRING" id="1592317.DPF_1755"/>
<evidence type="ECO:0000313" key="2">
    <source>
        <dbReference type="Proteomes" id="UP000095200"/>
    </source>
</evidence>
<dbReference type="RefSeq" id="WP_069859158.1">
    <property type="nucleotide sequence ID" value="NZ_BDFE01000016.1"/>
</dbReference>
<keyword evidence="2" id="KW-1185">Reference proteome</keyword>
<dbReference type="AlphaFoldDB" id="A0A194AIH6"/>
<name>A0A194AIH6_9BACT</name>
<evidence type="ECO:0000313" key="1">
    <source>
        <dbReference type="EMBL" id="GAU09035.1"/>
    </source>
</evidence>
<comment type="caution">
    <text evidence="1">The sequence shown here is derived from an EMBL/GenBank/DDBJ whole genome shotgun (WGS) entry which is preliminary data.</text>
</comment>
<accession>A0A194AIH6</accession>
<protein>
    <submittedName>
        <fullName evidence="1">Uncharacterized protein</fullName>
    </submittedName>
</protein>
<organism evidence="1 2">
    <name type="scientific">Desulfoplanes formicivorans</name>
    <dbReference type="NCBI Taxonomy" id="1592317"/>
    <lineage>
        <taxon>Bacteria</taxon>
        <taxon>Pseudomonadati</taxon>
        <taxon>Thermodesulfobacteriota</taxon>
        <taxon>Desulfovibrionia</taxon>
        <taxon>Desulfovibrionales</taxon>
        <taxon>Desulfoplanaceae</taxon>
        <taxon>Desulfoplanes</taxon>
    </lineage>
</organism>
<dbReference type="Proteomes" id="UP000095200">
    <property type="component" value="Unassembled WGS sequence"/>
</dbReference>